<evidence type="ECO:0000313" key="9">
    <source>
        <dbReference type="EMBL" id="GLS02253.1"/>
    </source>
</evidence>
<feature type="binding site" evidence="7">
    <location>
        <position position="73"/>
    </location>
    <ligand>
        <name>Mg(2+)</name>
        <dbReference type="ChEBI" id="CHEBI:18420"/>
    </ligand>
</feature>
<comment type="catalytic activity">
    <reaction evidence="7">
        <text>ITP + H2O = IMP + diphosphate + H(+)</text>
        <dbReference type="Rhea" id="RHEA:29399"/>
        <dbReference type="ChEBI" id="CHEBI:15377"/>
        <dbReference type="ChEBI" id="CHEBI:15378"/>
        <dbReference type="ChEBI" id="CHEBI:33019"/>
        <dbReference type="ChEBI" id="CHEBI:58053"/>
        <dbReference type="ChEBI" id="CHEBI:61402"/>
        <dbReference type="EC" id="3.6.1.66"/>
    </reaction>
</comment>
<comment type="cofactor">
    <cofactor evidence="7">
        <name>Mg(2+)</name>
        <dbReference type="ChEBI" id="CHEBI:18420"/>
    </cofactor>
    <text evidence="7">Binds 1 Mg(2+) ion per subunit.</text>
</comment>
<feature type="binding site" evidence="7">
    <location>
        <position position="103"/>
    </location>
    <ligand>
        <name>substrate</name>
    </ligand>
</feature>
<dbReference type="InterPro" id="IPR029001">
    <property type="entry name" value="ITPase-like_fam"/>
</dbReference>
<comment type="similarity">
    <text evidence="1 7 8">Belongs to the HAM1 NTPase family.</text>
</comment>
<evidence type="ECO:0000256" key="8">
    <source>
        <dbReference type="RuleBase" id="RU003781"/>
    </source>
</evidence>
<evidence type="ECO:0000256" key="6">
    <source>
        <dbReference type="ARBA" id="ARBA00023080"/>
    </source>
</evidence>
<sequence length="227" mass="24480">MPNQKARYISFNDIKLWQWIVAERVIGMKLKLIKGMRLVMATHNPGKAVEIDALLGGHYAVVTAASLNLPEPDETESTFTGNALLKARHAADLSGEVALADDSGLSVAALDGAPGIFSARWAGPDKDFAFAMRRVEERLEETGSSDRRAWFTSALAVAWPDGPAVVVEGRVDGLLTFPPRGDRGFGYDPIFIADGQAQTFGELDPALKDSISHRAAAFAKLRAALMD</sequence>
<protein>
    <recommendedName>
        <fullName evidence="7">dITP/XTP pyrophosphatase</fullName>
        <ecNumber evidence="7">3.6.1.66</ecNumber>
    </recommendedName>
    <alternativeName>
        <fullName evidence="7">Non-canonical purine NTP pyrophosphatase</fullName>
    </alternativeName>
    <alternativeName>
        <fullName evidence="7">Non-standard purine NTP pyrophosphatase</fullName>
    </alternativeName>
    <alternativeName>
        <fullName evidence="7">Nucleoside-triphosphate diphosphatase</fullName>
    </alternativeName>
    <alternativeName>
        <fullName evidence="7">Nucleoside-triphosphate pyrophosphatase</fullName>
        <shortName evidence="7">NTPase</shortName>
    </alternativeName>
</protein>
<dbReference type="Proteomes" id="UP001156921">
    <property type="component" value="Unassembled WGS sequence"/>
</dbReference>
<keyword evidence="3 7" id="KW-0547">Nucleotide-binding</keyword>
<name>A0ABQ6BQV3_9CAUL</name>
<feature type="binding site" evidence="7">
    <location>
        <begin position="185"/>
        <end position="188"/>
    </location>
    <ligand>
        <name>substrate</name>
    </ligand>
</feature>
<comment type="catalytic activity">
    <reaction evidence="7">
        <text>XTP + H2O = XMP + diphosphate + H(+)</text>
        <dbReference type="Rhea" id="RHEA:28610"/>
        <dbReference type="ChEBI" id="CHEBI:15377"/>
        <dbReference type="ChEBI" id="CHEBI:15378"/>
        <dbReference type="ChEBI" id="CHEBI:33019"/>
        <dbReference type="ChEBI" id="CHEBI:57464"/>
        <dbReference type="ChEBI" id="CHEBI:61314"/>
        <dbReference type="EC" id="3.6.1.66"/>
    </reaction>
</comment>
<proteinExistence type="inferred from homology"/>
<keyword evidence="2 7" id="KW-0479">Metal-binding</keyword>
<comment type="caution">
    <text evidence="9">The sequence shown here is derived from an EMBL/GenBank/DDBJ whole genome shotgun (WGS) entry which is preliminary data.</text>
</comment>
<comment type="function">
    <text evidence="7">Pyrophosphatase that catalyzes the hydrolysis of nucleoside triphosphates to their monophosphate derivatives, with a high preference for the non-canonical purine nucleotides XTP (xanthosine triphosphate), dITP (deoxyinosine triphosphate) and ITP. Seems to function as a house-cleaning enzyme that removes non-canonical purine nucleotides from the nucleotide pool, thus preventing their incorporation into DNA/RNA and avoiding chromosomal lesions.</text>
</comment>
<dbReference type="HAMAP" id="MF_01405">
    <property type="entry name" value="Non_canon_purine_NTPase"/>
    <property type="match status" value="1"/>
</dbReference>
<evidence type="ECO:0000256" key="7">
    <source>
        <dbReference type="HAMAP-Rule" id="MF_01405"/>
    </source>
</evidence>
<organism evidence="9 10">
    <name type="scientific">Brevundimonas denitrificans</name>
    <dbReference type="NCBI Taxonomy" id="1443434"/>
    <lineage>
        <taxon>Bacteria</taxon>
        <taxon>Pseudomonadati</taxon>
        <taxon>Pseudomonadota</taxon>
        <taxon>Alphaproteobacteria</taxon>
        <taxon>Caulobacterales</taxon>
        <taxon>Caulobacteraceae</taxon>
        <taxon>Brevundimonas</taxon>
    </lineage>
</organism>
<keyword evidence="10" id="KW-1185">Reference proteome</keyword>
<feature type="binding site" evidence="7">
    <location>
        <position position="102"/>
    </location>
    <ligand>
        <name>Mg(2+)</name>
        <dbReference type="ChEBI" id="CHEBI:18420"/>
    </ligand>
</feature>
<dbReference type="CDD" id="cd00515">
    <property type="entry name" value="HAM1"/>
    <property type="match status" value="1"/>
</dbReference>
<dbReference type="PANTHER" id="PTHR11067">
    <property type="entry name" value="INOSINE TRIPHOSPHATE PYROPHOSPHATASE/HAM1 PROTEIN"/>
    <property type="match status" value="1"/>
</dbReference>
<comment type="subunit">
    <text evidence="7">Homodimer.</text>
</comment>
<dbReference type="NCBIfam" id="TIGR00042">
    <property type="entry name" value="RdgB/HAM1 family non-canonical purine NTP pyrophosphatase"/>
    <property type="match status" value="1"/>
</dbReference>
<dbReference type="PANTHER" id="PTHR11067:SF9">
    <property type="entry name" value="INOSINE TRIPHOSPHATE PYROPHOSPHATASE"/>
    <property type="match status" value="1"/>
</dbReference>
<evidence type="ECO:0000256" key="5">
    <source>
        <dbReference type="ARBA" id="ARBA00022842"/>
    </source>
</evidence>
<gene>
    <name evidence="9" type="ORF">GCM10007859_22760</name>
</gene>
<dbReference type="EC" id="3.6.1.66" evidence="7"/>
<evidence type="ECO:0000313" key="10">
    <source>
        <dbReference type="Proteomes" id="UP001156921"/>
    </source>
</evidence>
<evidence type="ECO:0000256" key="3">
    <source>
        <dbReference type="ARBA" id="ARBA00022741"/>
    </source>
</evidence>
<keyword evidence="6 7" id="KW-0546">Nucleotide metabolism</keyword>
<keyword evidence="4 7" id="KW-0378">Hydrolase</keyword>
<evidence type="ECO:0000256" key="1">
    <source>
        <dbReference type="ARBA" id="ARBA00008023"/>
    </source>
</evidence>
<feature type="binding site" evidence="7">
    <location>
        <begin position="42"/>
        <end position="47"/>
    </location>
    <ligand>
        <name>substrate</name>
    </ligand>
</feature>
<comment type="catalytic activity">
    <reaction evidence="7">
        <text>dITP + H2O = dIMP + diphosphate + H(+)</text>
        <dbReference type="Rhea" id="RHEA:28342"/>
        <dbReference type="ChEBI" id="CHEBI:15377"/>
        <dbReference type="ChEBI" id="CHEBI:15378"/>
        <dbReference type="ChEBI" id="CHEBI:33019"/>
        <dbReference type="ChEBI" id="CHEBI:61194"/>
        <dbReference type="ChEBI" id="CHEBI:61382"/>
        <dbReference type="EC" id="3.6.1.66"/>
    </reaction>
</comment>
<evidence type="ECO:0000256" key="2">
    <source>
        <dbReference type="ARBA" id="ARBA00022723"/>
    </source>
</evidence>
<feature type="active site" description="Proton acceptor" evidence="7">
    <location>
        <position position="102"/>
    </location>
</feature>
<dbReference type="InterPro" id="IPR020922">
    <property type="entry name" value="dITP/XTP_pyrophosphatase"/>
</dbReference>
<accession>A0ABQ6BQV3</accession>
<feature type="binding site" evidence="7">
    <location>
        <begin position="213"/>
        <end position="214"/>
    </location>
    <ligand>
        <name>substrate</name>
    </ligand>
</feature>
<feature type="binding site" evidence="7">
    <location>
        <position position="208"/>
    </location>
    <ligand>
        <name>substrate</name>
    </ligand>
</feature>
<dbReference type="InterPro" id="IPR002637">
    <property type="entry name" value="RdgB/HAM1"/>
</dbReference>
<keyword evidence="5 7" id="KW-0460">Magnesium</keyword>
<dbReference type="SUPFAM" id="SSF52972">
    <property type="entry name" value="ITPase-like"/>
    <property type="match status" value="1"/>
</dbReference>
<dbReference type="Gene3D" id="3.90.950.10">
    <property type="match status" value="1"/>
</dbReference>
<dbReference type="EMBL" id="BSOY01000058">
    <property type="protein sequence ID" value="GLS02253.1"/>
    <property type="molecule type" value="Genomic_DNA"/>
</dbReference>
<dbReference type="Pfam" id="PF01725">
    <property type="entry name" value="Ham1p_like"/>
    <property type="match status" value="1"/>
</dbReference>
<reference evidence="10" key="1">
    <citation type="journal article" date="2019" name="Int. J. Syst. Evol. Microbiol.">
        <title>The Global Catalogue of Microorganisms (GCM) 10K type strain sequencing project: providing services to taxonomists for standard genome sequencing and annotation.</title>
        <authorList>
            <consortium name="The Broad Institute Genomics Platform"/>
            <consortium name="The Broad Institute Genome Sequencing Center for Infectious Disease"/>
            <person name="Wu L."/>
            <person name="Ma J."/>
        </authorList>
    </citation>
    <scope>NUCLEOTIDE SEQUENCE [LARGE SCALE GENOMIC DNA]</scope>
    <source>
        <strain evidence="10">NBRC 110107</strain>
    </source>
</reference>
<evidence type="ECO:0000256" key="4">
    <source>
        <dbReference type="ARBA" id="ARBA00022801"/>
    </source>
</evidence>